<dbReference type="PRINTS" id="PR00035">
    <property type="entry name" value="HTHGNTR"/>
</dbReference>
<evidence type="ECO:0000259" key="4">
    <source>
        <dbReference type="PROSITE" id="PS50949"/>
    </source>
</evidence>
<dbReference type="InterPro" id="IPR008920">
    <property type="entry name" value="TF_FadR/GntR_C"/>
</dbReference>
<keyword evidence="6" id="KW-1185">Reference proteome</keyword>
<dbReference type="SUPFAM" id="SSF48008">
    <property type="entry name" value="GntR ligand-binding domain-like"/>
    <property type="match status" value="1"/>
</dbReference>
<feature type="domain" description="HTH gntR-type" evidence="4">
    <location>
        <begin position="17"/>
        <end position="85"/>
    </location>
</feature>
<dbReference type="CDD" id="cd07377">
    <property type="entry name" value="WHTH_GntR"/>
    <property type="match status" value="1"/>
</dbReference>
<dbReference type="Gene3D" id="1.10.10.10">
    <property type="entry name" value="Winged helix-like DNA-binding domain superfamily/Winged helix DNA-binding domain"/>
    <property type="match status" value="1"/>
</dbReference>
<organism evidence="5 6">
    <name type="scientific">Zobellella iuensis</name>
    <dbReference type="NCBI Taxonomy" id="2803811"/>
    <lineage>
        <taxon>Bacteria</taxon>
        <taxon>Pseudomonadati</taxon>
        <taxon>Pseudomonadota</taxon>
        <taxon>Gammaproteobacteria</taxon>
        <taxon>Aeromonadales</taxon>
        <taxon>Aeromonadaceae</taxon>
        <taxon>Zobellella</taxon>
    </lineage>
</organism>
<proteinExistence type="predicted"/>
<protein>
    <submittedName>
        <fullName evidence="5">FadR family transcriptional regulator</fullName>
    </submittedName>
</protein>
<evidence type="ECO:0000256" key="3">
    <source>
        <dbReference type="ARBA" id="ARBA00023163"/>
    </source>
</evidence>
<dbReference type="InterPro" id="IPR036390">
    <property type="entry name" value="WH_DNA-bd_sf"/>
</dbReference>
<sequence length="247" mass="27932">MNKSNTPQSDPLRTKPASLSQAIVERLSGQMASGRFRPGDQLPTESELAREHGVSRTVVREAMSQLRERGLIERRQGAGTFVLTPPPRHKPLIDPELELTVQDLLQLLQLRASLESESAALAALHRTPEQLQQISETHRLFLQALQEGRDNTAHDARFHLLLAEATGNRYFLDFINHLGNALIPRNHLRSARLSTQDRASLLNRIGQEHEDIYHAIVRQDADAARTAMRMHLINSRLRILKLLEPKT</sequence>
<reference evidence="6" key="1">
    <citation type="submission" date="2021-01" db="EMBL/GenBank/DDBJ databases">
        <title>Genome public.</title>
        <authorList>
            <person name="Liu C."/>
            <person name="Sun Q."/>
        </authorList>
    </citation>
    <scope>NUCLEOTIDE SEQUENCE [LARGE SCALE GENOMIC DNA]</scope>
    <source>
        <strain evidence="6">CGMCC 1.18722</strain>
    </source>
</reference>
<keyword evidence="1" id="KW-0805">Transcription regulation</keyword>
<dbReference type="InterPro" id="IPR036388">
    <property type="entry name" value="WH-like_DNA-bd_sf"/>
</dbReference>
<dbReference type="PROSITE" id="PS50949">
    <property type="entry name" value="HTH_GNTR"/>
    <property type="match status" value="1"/>
</dbReference>
<dbReference type="Pfam" id="PF00392">
    <property type="entry name" value="GntR"/>
    <property type="match status" value="1"/>
</dbReference>
<name>A0ABS1QNB8_9GAMM</name>
<dbReference type="SMART" id="SM00345">
    <property type="entry name" value="HTH_GNTR"/>
    <property type="match status" value="1"/>
</dbReference>
<gene>
    <name evidence="5" type="ORF">JKV55_03265</name>
</gene>
<dbReference type="SMART" id="SM00895">
    <property type="entry name" value="FCD"/>
    <property type="match status" value="1"/>
</dbReference>
<dbReference type="Proteomes" id="UP000638570">
    <property type="component" value="Unassembled WGS sequence"/>
</dbReference>
<dbReference type="InterPro" id="IPR011711">
    <property type="entry name" value="GntR_C"/>
</dbReference>
<comment type="caution">
    <text evidence="5">The sequence shown here is derived from an EMBL/GenBank/DDBJ whole genome shotgun (WGS) entry which is preliminary data.</text>
</comment>
<dbReference type="PANTHER" id="PTHR43537">
    <property type="entry name" value="TRANSCRIPTIONAL REGULATOR, GNTR FAMILY"/>
    <property type="match status" value="1"/>
</dbReference>
<keyword evidence="3" id="KW-0804">Transcription</keyword>
<dbReference type="InterPro" id="IPR000524">
    <property type="entry name" value="Tscrpt_reg_HTH_GntR"/>
</dbReference>
<evidence type="ECO:0000313" key="5">
    <source>
        <dbReference type="EMBL" id="MBL1376354.1"/>
    </source>
</evidence>
<evidence type="ECO:0000256" key="2">
    <source>
        <dbReference type="ARBA" id="ARBA00023125"/>
    </source>
</evidence>
<dbReference type="PANTHER" id="PTHR43537:SF5">
    <property type="entry name" value="UXU OPERON TRANSCRIPTIONAL REGULATOR"/>
    <property type="match status" value="1"/>
</dbReference>
<keyword evidence="2" id="KW-0238">DNA-binding</keyword>
<evidence type="ECO:0000256" key="1">
    <source>
        <dbReference type="ARBA" id="ARBA00023015"/>
    </source>
</evidence>
<evidence type="ECO:0000313" key="6">
    <source>
        <dbReference type="Proteomes" id="UP000638570"/>
    </source>
</evidence>
<dbReference type="Gene3D" id="1.20.120.530">
    <property type="entry name" value="GntR ligand-binding domain-like"/>
    <property type="match status" value="1"/>
</dbReference>
<dbReference type="Pfam" id="PF07729">
    <property type="entry name" value="FCD"/>
    <property type="match status" value="1"/>
</dbReference>
<dbReference type="SUPFAM" id="SSF46785">
    <property type="entry name" value="Winged helix' DNA-binding domain"/>
    <property type="match status" value="1"/>
</dbReference>
<dbReference type="EMBL" id="JAERTZ010000008">
    <property type="protein sequence ID" value="MBL1376354.1"/>
    <property type="molecule type" value="Genomic_DNA"/>
</dbReference>
<accession>A0ABS1QNB8</accession>
<dbReference type="RefSeq" id="WP_202082316.1">
    <property type="nucleotide sequence ID" value="NZ_JAERTZ010000008.1"/>
</dbReference>